<comment type="caution">
    <text evidence="10">The sequence shown here is derived from an EMBL/GenBank/DDBJ whole genome shotgun (WGS) entry which is preliminary data.</text>
</comment>
<dbReference type="PANTHER" id="PTHR30614">
    <property type="entry name" value="MEMBRANE COMPONENT OF AMINO ACID ABC TRANSPORTER"/>
    <property type="match status" value="1"/>
</dbReference>
<dbReference type="InterPro" id="IPR035906">
    <property type="entry name" value="MetI-like_sf"/>
</dbReference>
<evidence type="ECO:0000256" key="4">
    <source>
        <dbReference type="ARBA" id="ARBA00022692"/>
    </source>
</evidence>
<accession>A0A7X9YI94</accession>
<comment type="subcellular location">
    <subcellularLocation>
        <location evidence="1 8">Cell membrane</location>
        <topology evidence="1 8">Multi-pass membrane protein</topology>
    </subcellularLocation>
</comment>
<dbReference type="RefSeq" id="WP_169276719.1">
    <property type="nucleotide sequence ID" value="NZ_JABBCP010000001.1"/>
</dbReference>
<evidence type="ECO:0000256" key="6">
    <source>
        <dbReference type="ARBA" id="ARBA00022989"/>
    </source>
</evidence>
<feature type="transmembrane region" description="Helical" evidence="8">
    <location>
        <begin position="243"/>
        <end position="260"/>
    </location>
</feature>
<evidence type="ECO:0000256" key="1">
    <source>
        <dbReference type="ARBA" id="ARBA00004651"/>
    </source>
</evidence>
<sequence>MSTSAPASRSVRDALYEAPGPRTRRRVRIATAISLILVVAALAAIGHRFYITGQFAPRYWTFFAKATTWKFLLQGFAGTVRVALTAGAIALALGLLLMLGRISHLKALSAACRVVTDFFRSLPSLLLIYFFFLIVPQYGIKMSSFWMLTLPVALAASGVLAEVFRAGVNAVPKGQIEAALSLGMSPLRTTLKIVLPQAIRFVIPSLISQLVVVVKDTTVAYVVSYPDLMQNARVLITNYDALVSVYFTIAIIYILINYAINQASIYVSHRLGVKIIR</sequence>
<protein>
    <submittedName>
        <fullName evidence="10">Amino acid ABC transporter permease</fullName>
    </submittedName>
</protein>
<dbReference type="SUPFAM" id="SSF161098">
    <property type="entry name" value="MetI-like"/>
    <property type="match status" value="1"/>
</dbReference>
<proteinExistence type="inferred from homology"/>
<feature type="transmembrane region" description="Helical" evidence="8">
    <location>
        <begin position="118"/>
        <end position="139"/>
    </location>
</feature>
<organism evidence="10 11">
    <name type="scientific">Collinsella acetigenes</name>
    <dbReference type="NCBI Taxonomy" id="2713419"/>
    <lineage>
        <taxon>Bacteria</taxon>
        <taxon>Bacillati</taxon>
        <taxon>Actinomycetota</taxon>
        <taxon>Coriobacteriia</taxon>
        <taxon>Coriobacteriales</taxon>
        <taxon>Coriobacteriaceae</taxon>
        <taxon>Collinsella</taxon>
    </lineage>
</organism>
<dbReference type="InterPro" id="IPR000515">
    <property type="entry name" value="MetI-like"/>
</dbReference>
<dbReference type="GO" id="GO:0022857">
    <property type="term" value="F:transmembrane transporter activity"/>
    <property type="evidence" value="ECO:0007669"/>
    <property type="project" value="InterPro"/>
</dbReference>
<dbReference type="NCBIfam" id="TIGR01726">
    <property type="entry name" value="HEQRo_perm_3TM"/>
    <property type="match status" value="1"/>
</dbReference>
<name>A0A7X9YI94_9ACTN</name>
<dbReference type="InterPro" id="IPR010065">
    <property type="entry name" value="AA_ABC_transptr_permease_3TM"/>
</dbReference>
<evidence type="ECO:0000256" key="2">
    <source>
        <dbReference type="ARBA" id="ARBA00022448"/>
    </source>
</evidence>
<dbReference type="PROSITE" id="PS50928">
    <property type="entry name" value="ABC_TM1"/>
    <property type="match status" value="1"/>
</dbReference>
<gene>
    <name evidence="10" type="ORF">HF320_01255</name>
</gene>
<comment type="similarity">
    <text evidence="8">Belongs to the binding-protein-dependent transport system permease family.</text>
</comment>
<feature type="transmembrane region" description="Helical" evidence="8">
    <location>
        <begin position="201"/>
        <end position="223"/>
    </location>
</feature>
<feature type="transmembrane region" description="Helical" evidence="8">
    <location>
        <begin position="145"/>
        <end position="164"/>
    </location>
</feature>
<reference evidence="10 11" key="1">
    <citation type="submission" date="2020-04" db="EMBL/GenBank/DDBJ databases">
        <title>Collinsella sp. KGMB02528 nov., an anaerobic actinobacterium isolated from human feces.</title>
        <authorList>
            <person name="Han K.-I."/>
            <person name="Eom M.K."/>
            <person name="Kim J.-S."/>
            <person name="Lee K.C."/>
            <person name="Suh M.K."/>
            <person name="Park S.-H."/>
            <person name="Lee J.H."/>
            <person name="Kang S.W."/>
            <person name="Park J.-E."/>
            <person name="Oh B.S."/>
            <person name="Yu S.Y."/>
            <person name="Choi S.-H."/>
            <person name="Lee D.H."/>
            <person name="Yoon H."/>
            <person name="Kim B.-Y."/>
            <person name="Lee J.H."/>
            <person name="Lee J.-S."/>
        </authorList>
    </citation>
    <scope>NUCLEOTIDE SEQUENCE [LARGE SCALE GENOMIC DNA]</scope>
    <source>
        <strain evidence="10 11">KGMB02528</strain>
    </source>
</reference>
<dbReference type="AlphaFoldDB" id="A0A7X9YI94"/>
<feature type="transmembrane region" description="Helical" evidence="8">
    <location>
        <begin position="71"/>
        <end position="97"/>
    </location>
</feature>
<dbReference type="Pfam" id="PF00528">
    <property type="entry name" value="BPD_transp_1"/>
    <property type="match status" value="1"/>
</dbReference>
<evidence type="ECO:0000259" key="9">
    <source>
        <dbReference type="PROSITE" id="PS50928"/>
    </source>
</evidence>
<dbReference type="CDD" id="cd06261">
    <property type="entry name" value="TM_PBP2"/>
    <property type="match status" value="1"/>
</dbReference>
<dbReference type="PANTHER" id="PTHR30614:SF0">
    <property type="entry name" value="L-CYSTINE TRANSPORT SYSTEM PERMEASE PROTEIN TCYL"/>
    <property type="match status" value="1"/>
</dbReference>
<evidence type="ECO:0000256" key="3">
    <source>
        <dbReference type="ARBA" id="ARBA00022475"/>
    </source>
</evidence>
<dbReference type="Gene3D" id="1.10.3720.10">
    <property type="entry name" value="MetI-like"/>
    <property type="match status" value="1"/>
</dbReference>
<evidence type="ECO:0000313" key="10">
    <source>
        <dbReference type="EMBL" id="NMF54963.1"/>
    </source>
</evidence>
<dbReference type="Proteomes" id="UP000546970">
    <property type="component" value="Unassembled WGS sequence"/>
</dbReference>
<keyword evidence="5" id="KW-0029">Amino-acid transport</keyword>
<dbReference type="GO" id="GO:0043190">
    <property type="term" value="C:ATP-binding cassette (ABC) transporter complex"/>
    <property type="evidence" value="ECO:0007669"/>
    <property type="project" value="InterPro"/>
</dbReference>
<evidence type="ECO:0000256" key="5">
    <source>
        <dbReference type="ARBA" id="ARBA00022970"/>
    </source>
</evidence>
<keyword evidence="4 8" id="KW-0812">Transmembrane</keyword>
<keyword evidence="11" id="KW-1185">Reference proteome</keyword>
<dbReference type="GO" id="GO:0006865">
    <property type="term" value="P:amino acid transport"/>
    <property type="evidence" value="ECO:0007669"/>
    <property type="project" value="UniProtKB-KW"/>
</dbReference>
<dbReference type="InterPro" id="IPR043429">
    <property type="entry name" value="ArtM/GltK/GlnP/TcyL/YhdX-like"/>
</dbReference>
<feature type="domain" description="ABC transmembrane type-1" evidence="9">
    <location>
        <begin position="76"/>
        <end position="264"/>
    </location>
</feature>
<keyword evidence="7 8" id="KW-0472">Membrane</keyword>
<keyword evidence="3" id="KW-1003">Cell membrane</keyword>
<keyword evidence="6 8" id="KW-1133">Transmembrane helix</keyword>
<dbReference type="EMBL" id="JABBCP010000001">
    <property type="protein sequence ID" value="NMF54963.1"/>
    <property type="molecule type" value="Genomic_DNA"/>
</dbReference>
<feature type="transmembrane region" description="Helical" evidence="8">
    <location>
        <begin position="29"/>
        <end position="51"/>
    </location>
</feature>
<evidence type="ECO:0000313" key="11">
    <source>
        <dbReference type="Proteomes" id="UP000546970"/>
    </source>
</evidence>
<keyword evidence="2 8" id="KW-0813">Transport</keyword>
<evidence type="ECO:0000256" key="7">
    <source>
        <dbReference type="ARBA" id="ARBA00023136"/>
    </source>
</evidence>
<evidence type="ECO:0000256" key="8">
    <source>
        <dbReference type="RuleBase" id="RU363032"/>
    </source>
</evidence>